<proteinExistence type="predicted"/>
<sequence length="88" mass="8821">MKNVAIVGALLAVFALPASPAGAVGCFTGGIAGGVAGHYAGHHGFLGAVGGCLAGHALHKKQMAERRLRHQQEMHPARPAPAGPAQQP</sequence>
<organism evidence="4 5">
    <name type="scientific">Pseudaminobacter soli</name>
    <name type="common">ex Li et al. 2025</name>
    <dbReference type="NCBI Taxonomy" id="1295366"/>
    <lineage>
        <taxon>Bacteria</taxon>
        <taxon>Pseudomonadati</taxon>
        <taxon>Pseudomonadota</taxon>
        <taxon>Alphaproteobacteria</taxon>
        <taxon>Hyphomicrobiales</taxon>
        <taxon>Phyllobacteriaceae</taxon>
        <taxon>Pseudaminobacter</taxon>
    </lineage>
</organism>
<reference evidence="4" key="1">
    <citation type="submission" date="2018-03" db="EMBL/GenBank/DDBJ databases">
        <title>The draft genome of Mesorhizobium soli JCM 19897.</title>
        <authorList>
            <person name="Li L."/>
            <person name="Liu L."/>
            <person name="Liang L."/>
            <person name="Wang T."/>
            <person name="Zhang X."/>
        </authorList>
    </citation>
    <scope>NUCLEOTIDE SEQUENCE [LARGE SCALE GENOMIC DNA]</scope>
    <source>
        <strain evidence="4">JCM 19897</strain>
    </source>
</reference>
<keyword evidence="2" id="KW-0472">Membrane</keyword>
<evidence type="ECO:0000256" key="3">
    <source>
        <dbReference type="SAM" id="SignalP"/>
    </source>
</evidence>
<name>A0A2P7SMV6_9HYPH</name>
<feature type="chain" id="PRO_5015167400" description="Glycine zipper 2TM domain-containing protein" evidence="3">
    <location>
        <begin position="24"/>
        <end position="88"/>
    </location>
</feature>
<keyword evidence="2" id="KW-1133">Transmembrane helix</keyword>
<dbReference type="PROSITE" id="PS51257">
    <property type="entry name" value="PROKAR_LIPOPROTEIN"/>
    <property type="match status" value="1"/>
</dbReference>
<evidence type="ECO:0000313" key="5">
    <source>
        <dbReference type="Proteomes" id="UP000240653"/>
    </source>
</evidence>
<feature type="compositionally biased region" description="Basic and acidic residues" evidence="1">
    <location>
        <begin position="64"/>
        <end position="76"/>
    </location>
</feature>
<evidence type="ECO:0000313" key="4">
    <source>
        <dbReference type="EMBL" id="PSJ63751.1"/>
    </source>
</evidence>
<evidence type="ECO:0000256" key="1">
    <source>
        <dbReference type="SAM" id="MobiDB-lite"/>
    </source>
</evidence>
<feature type="transmembrane region" description="Helical" evidence="2">
    <location>
        <begin position="39"/>
        <end position="59"/>
    </location>
</feature>
<feature type="region of interest" description="Disordered" evidence="1">
    <location>
        <begin position="64"/>
        <end position="88"/>
    </location>
</feature>
<keyword evidence="5" id="KW-1185">Reference proteome</keyword>
<feature type="compositionally biased region" description="Pro residues" evidence="1">
    <location>
        <begin position="78"/>
        <end position="88"/>
    </location>
</feature>
<keyword evidence="2" id="KW-0812">Transmembrane</keyword>
<protein>
    <recommendedName>
        <fullName evidence="6">Glycine zipper 2TM domain-containing protein</fullName>
    </recommendedName>
</protein>
<keyword evidence="3" id="KW-0732">Signal</keyword>
<comment type="caution">
    <text evidence="4">The sequence shown here is derived from an EMBL/GenBank/DDBJ whole genome shotgun (WGS) entry which is preliminary data.</text>
</comment>
<gene>
    <name evidence="4" type="ORF">C7I85_01075</name>
</gene>
<feature type="signal peptide" evidence="3">
    <location>
        <begin position="1"/>
        <end position="23"/>
    </location>
</feature>
<dbReference type="EMBL" id="PXYL01000001">
    <property type="protein sequence ID" value="PSJ63751.1"/>
    <property type="molecule type" value="Genomic_DNA"/>
</dbReference>
<accession>A0A2P7SMV6</accession>
<evidence type="ECO:0000256" key="2">
    <source>
        <dbReference type="SAM" id="Phobius"/>
    </source>
</evidence>
<dbReference type="Proteomes" id="UP000240653">
    <property type="component" value="Unassembled WGS sequence"/>
</dbReference>
<dbReference type="AlphaFoldDB" id="A0A2P7SMV6"/>
<evidence type="ECO:0008006" key="6">
    <source>
        <dbReference type="Google" id="ProtNLM"/>
    </source>
</evidence>